<dbReference type="AlphaFoldDB" id="A0A8U0HTF4"/>
<keyword evidence="1" id="KW-0812">Transmembrane</keyword>
<name>A0A8U0HTF4_9EURY</name>
<evidence type="ECO:0000256" key="1">
    <source>
        <dbReference type="SAM" id="Phobius"/>
    </source>
</evidence>
<dbReference type="Proteomes" id="UP000830729">
    <property type="component" value="Chromosome"/>
</dbReference>
<organism evidence="2 3">
    <name type="scientific">Halorussus limi</name>
    <dbReference type="NCBI Taxonomy" id="2938695"/>
    <lineage>
        <taxon>Archaea</taxon>
        <taxon>Methanobacteriati</taxon>
        <taxon>Methanobacteriota</taxon>
        <taxon>Stenosarchaea group</taxon>
        <taxon>Halobacteria</taxon>
        <taxon>Halobacteriales</taxon>
        <taxon>Haladaptataceae</taxon>
        <taxon>Halorussus</taxon>
    </lineage>
</organism>
<evidence type="ECO:0000313" key="3">
    <source>
        <dbReference type="Proteomes" id="UP000830729"/>
    </source>
</evidence>
<dbReference type="RefSeq" id="WP_248650225.1">
    <property type="nucleotide sequence ID" value="NZ_CP096659.1"/>
</dbReference>
<keyword evidence="3" id="KW-1185">Reference proteome</keyword>
<proteinExistence type="predicted"/>
<reference evidence="2 3" key="1">
    <citation type="submission" date="2022-04" db="EMBL/GenBank/DDBJ databases">
        <title>Diverse halophilic archaea isolated from saline environments.</title>
        <authorList>
            <person name="Cui H.-L."/>
        </authorList>
    </citation>
    <scope>NUCLEOTIDE SEQUENCE [LARGE SCALE GENOMIC DNA]</scope>
    <source>
        <strain evidence="2 3">XZYJT49</strain>
    </source>
</reference>
<keyword evidence="1" id="KW-1133">Transmembrane helix</keyword>
<feature type="transmembrane region" description="Helical" evidence="1">
    <location>
        <begin position="38"/>
        <end position="59"/>
    </location>
</feature>
<feature type="transmembrane region" description="Helical" evidence="1">
    <location>
        <begin position="12"/>
        <end position="32"/>
    </location>
</feature>
<sequence length="60" mass="6234">MYGSLLRARFVWLPTVGLLFGAVLVGVGWLPIGGGLGIVVAGLLTVFAVLAVGTQYGLFR</sequence>
<keyword evidence="1" id="KW-0472">Membrane</keyword>
<dbReference type="EMBL" id="CP096659">
    <property type="protein sequence ID" value="UPV74178.1"/>
    <property type="molecule type" value="Genomic_DNA"/>
</dbReference>
<evidence type="ECO:0000313" key="2">
    <source>
        <dbReference type="EMBL" id="UPV74178.1"/>
    </source>
</evidence>
<gene>
    <name evidence="2" type="ORF">M0R89_16760</name>
</gene>
<dbReference type="GeneID" id="72186885"/>
<protein>
    <submittedName>
        <fullName evidence="2">Uncharacterized protein</fullName>
    </submittedName>
</protein>
<accession>A0A8U0HTF4</accession>
<dbReference type="KEGG" id="halx:M0R89_16760"/>